<dbReference type="GO" id="GO:0043138">
    <property type="term" value="F:3'-5' DNA helicase activity"/>
    <property type="evidence" value="ECO:0007669"/>
    <property type="project" value="TreeGrafter"/>
</dbReference>
<feature type="binding site" evidence="8">
    <location>
        <position position="469"/>
    </location>
    <ligand>
        <name>Zn(2+)</name>
        <dbReference type="ChEBI" id="CHEBI:29105"/>
        <label>1</label>
    </ligand>
</feature>
<dbReference type="InterPro" id="IPR005259">
    <property type="entry name" value="PriA"/>
</dbReference>
<dbReference type="Pfam" id="PF17764">
    <property type="entry name" value="PriA_3primeBD"/>
    <property type="match status" value="1"/>
</dbReference>
<keyword evidence="2 8" id="KW-0235">DNA replication</keyword>
<dbReference type="GO" id="GO:0003677">
    <property type="term" value="F:DNA binding"/>
    <property type="evidence" value="ECO:0007669"/>
    <property type="project" value="UniProtKB-UniRule"/>
</dbReference>
<dbReference type="HAMAP" id="MF_00983">
    <property type="entry name" value="PriA"/>
    <property type="match status" value="1"/>
</dbReference>
<feature type="compositionally biased region" description="Low complexity" evidence="9">
    <location>
        <begin position="153"/>
        <end position="165"/>
    </location>
</feature>
<dbReference type="OrthoDB" id="3177118at2"/>
<dbReference type="PANTHER" id="PTHR30580:SF0">
    <property type="entry name" value="PRIMOSOMAL PROTEIN N"/>
    <property type="match status" value="1"/>
</dbReference>
<protein>
    <recommendedName>
        <fullName evidence="8">Probable replication restart protein PriA</fullName>
    </recommendedName>
    <alternativeName>
        <fullName evidence="8">Putative ATP-dependent DNA helicase PriA</fullName>
    </alternativeName>
</protein>
<feature type="binding site" evidence="8">
    <location>
        <position position="426"/>
    </location>
    <ligand>
        <name>Zn(2+)</name>
        <dbReference type="ChEBI" id="CHEBI:29105"/>
        <label>1</label>
    </ligand>
</feature>
<dbReference type="InterPro" id="IPR041222">
    <property type="entry name" value="PriA_3primeBD"/>
</dbReference>
<dbReference type="GO" id="GO:0008270">
    <property type="term" value="F:zinc ion binding"/>
    <property type="evidence" value="ECO:0007669"/>
    <property type="project" value="UniProtKB-UniRule"/>
</dbReference>
<evidence type="ECO:0000256" key="8">
    <source>
        <dbReference type="HAMAP-Rule" id="MF_00983"/>
    </source>
</evidence>
<evidence type="ECO:0000256" key="3">
    <source>
        <dbReference type="ARBA" id="ARBA00022723"/>
    </source>
</evidence>
<keyword evidence="1 8" id="KW-0639">Primosome</keyword>
<comment type="subunit">
    <text evidence="8">Component of the replication restart primosome.</text>
</comment>
<dbReference type="GO" id="GO:0006269">
    <property type="term" value="P:DNA replication, synthesis of primer"/>
    <property type="evidence" value="ECO:0007669"/>
    <property type="project" value="UniProtKB-KW"/>
</dbReference>
<comment type="caution">
    <text evidence="8">As this protein does not have any detectable helicase domains, it probably does not have helicase activity.</text>
</comment>
<dbReference type="GO" id="GO:0006310">
    <property type="term" value="P:DNA recombination"/>
    <property type="evidence" value="ECO:0007669"/>
    <property type="project" value="InterPro"/>
</dbReference>
<keyword evidence="7 8" id="KW-0238">DNA-binding</keyword>
<feature type="region of interest" description="Disordered" evidence="9">
    <location>
        <begin position="98"/>
        <end position="165"/>
    </location>
</feature>
<dbReference type="Proteomes" id="UP000183810">
    <property type="component" value="Chromosome"/>
</dbReference>
<dbReference type="GO" id="GO:0005524">
    <property type="term" value="F:ATP binding"/>
    <property type="evidence" value="ECO:0007669"/>
    <property type="project" value="UniProtKB-UniRule"/>
</dbReference>
<feature type="binding site" evidence="8">
    <location>
        <position position="457"/>
    </location>
    <ligand>
        <name>Zn(2+)</name>
        <dbReference type="ChEBI" id="CHEBI:29105"/>
        <label>2</label>
    </ligand>
</feature>
<evidence type="ECO:0000256" key="9">
    <source>
        <dbReference type="SAM" id="MobiDB-lite"/>
    </source>
</evidence>
<keyword evidence="6 8" id="KW-0067">ATP-binding</keyword>
<evidence type="ECO:0000313" key="12">
    <source>
        <dbReference type="Proteomes" id="UP000183810"/>
    </source>
</evidence>
<evidence type="ECO:0000256" key="7">
    <source>
        <dbReference type="ARBA" id="ARBA00023125"/>
    </source>
</evidence>
<evidence type="ECO:0000256" key="4">
    <source>
        <dbReference type="ARBA" id="ARBA00022741"/>
    </source>
</evidence>
<evidence type="ECO:0000256" key="5">
    <source>
        <dbReference type="ARBA" id="ARBA00022833"/>
    </source>
</evidence>
<dbReference type="InterPro" id="IPR027417">
    <property type="entry name" value="P-loop_NTPase"/>
</dbReference>
<organism evidence="11 12">
    <name type="scientific">Nocardia mangyaensis</name>
    <dbReference type="NCBI Taxonomy" id="2213200"/>
    <lineage>
        <taxon>Bacteria</taxon>
        <taxon>Bacillati</taxon>
        <taxon>Actinomycetota</taxon>
        <taxon>Actinomycetes</taxon>
        <taxon>Mycobacteriales</taxon>
        <taxon>Nocardiaceae</taxon>
        <taxon>Nocardia</taxon>
    </lineage>
</organism>
<feature type="binding site" evidence="8">
    <location>
        <position position="438"/>
    </location>
    <ligand>
        <name>Zn(2+)</name>
        <dbReference type="ChEBI" id="CHEBI:29105"/>
        <label>2</label>
    </ligand>
</feature>
<keyword evidence="4 8" id="KW-0547">Nucleotide-binding</keyword>
<dbReference type="InterPro" id="IPR042115">
    <property type="entry name" value="PriA_3primeBD_sf"/>
</dbReference>
<dbReference type="PANTHER" id="PTHR30580">
    <property type="entry name" value="PRIMOSOMAL PROTEIN N"/>
    <property type="match status" value="1"/>
</dbReference>
<dbReference type="GO" id="GO:1990077">
    <property type="term" value="C:primosome complex"/>
    <property type="evidence" value="ECO:0007669"/>
    <property type="project" value="UniProtKB-UniRule"/>
</dbReference>
<evidence type="ECO:0000256" key="6">
    <source>
        <dbReference type="ARBA" id="ARBA00022840"/>
    </source>
</evidence>
<dbReference type="GO" id="GO:0006302">
    <property type="term" value="P:double-strand break repair"/>
    <property type="evidence" value="ECO:0007669"/>
    <property type="project" value="InterPro"/>
</dbReference>
<accession>A0A1J0VUJ8</accession>
<keyword evidence="5 8" id="KW-0862">Zinc</keyword>
<comment type="similarity">
    <text evidence="8">Belongs to the helicase family. PriA subfamily.</text>
</comment>
<evidence type="ECO:0000256" key="1">
    <source>
        <dbReference type="ARBA" id="ARBA00022515"/>
    </source>
</evidence>
<comment type="cofactor">
    <cofactor evidence="8">
        <name>Zn(2+)</name>
        <dbReference type="ChEBI" id="CHEBI:29105"/>
    </cofactor>
    <text evidence="8">Binds 2 zinc ions per subunit.</text>
</comment>
<dbReference type="NCBIfam" id="NF011454">
    <property type="entry name" value="PRK14873.1-4"/>
    <property type="match status" value="1"/>
</dbReference>
<evidence type="ECO:0000313" key="11">
    <source>
        <dbReference type="EMBL" id="APE35716.1"/>
    </source>
</evidence>
<keyword evidence="3 8" id="KW-0479">Metal-binding</keyword>
<feature type="domain" description="Primosomal protein N' 3' DNA-binding" evidence="10">
    <location>
        <begin position="7"/>
        <end position="99"/>
    </location>
</feature>
<comment type="function">
    <text evidence="8">Initiates the restart of stalled replication forks, which reloads the replicative helicase on sites other than the origin of replication. Recognizes and binds to abandoned replication forks and remodels them to uncover a helicase loading site. Promotes assembly of the primosome at these replication forks.</text>
</comment>
<dbReference type="AlphaFoldDB" id="A0A1J0VUJ8"/>
<gene>
    <name evidence="8" type="primary">priA</name>
    <name evidence="11" type="ORF">BOX37_19160</name>
</gene>
<dbReference type="Gene3D" id="3.40.1440.60">
    <property type="entry name" value="PriA, 3(prime) DNA-binding domain"/>
    <property type="match status" value="1"/>
</dbReference>
<reference evidence="11" key="1">
    <citation type="submission" date="2016-11" db="EMBL/GenBank/DDBJ databases">
        <authorList>
            <person name="Jaros S."/>
            <person name="Januszkiewicz K."/>
            <person name="Wedrychowicz H."/>
        </authorList>
    </citation>
    <scope>NUCLEOTIDE SEQUENCE [LARGE SCALE GENOMIC DNA]</scope>
    <source>
        <strain evidence="11">Y48</strain>
    </source>
</reference>
<feature type="binding site" evidence="8">
    <location>
        <position position="429"/>
    </location>
    <ligand>
        <name>Zn(2+)</name>
        <dbReference type="ChEBI" id="CHEBI:29105"/>
        <label>1</label>
    </ligand>
</feature>
<feature type="binding site" evidence="8">
    <location>
        <position position="460"/>
    </location>
    <ligand>
        <name>Zn(2+)</name>
        <dbReference type="ChEBI" id="CHEBI:29105"/>
        <label>2</label>
    </ligand>
</feature>
<keyword evidence="12" id="KW-1185">Reference proteome</keyword>
<dbReference type="KEGG" id="nsl:BOX37_19160"/>
<dbReference type="EMBL" id="CP018082">
    <property type="protein sequence ID" value="APE35716.1"/>
    <property type="molecule type" value="Genomic_DNA"/>
</dbReference>
<sequence>MLPLLSPAHLDRDFDYLVPPELDEIAQPGVRVRVRFAGRLVDGYLLARLPRTDHTGKMMPLERVVSAERVLTPEILRLATSVAARYAGTRADVLRLAIPPRHASTENGGAKKSSSKKKAAEHHVTPPRQVESHAAAEEPGTESRPGGLSSQRDSGSAGALAGAPGDAASGADVAPVVDTAAWGRYVHGGAFVAALADGRGPRAAWQALPGEDWAARLAELAATVAAGGRSAVLMVPDQRDLDRLLAECIRLVGDSAVGLSAGLGPAARYRRWLAVLRGQARIVVGTRAAVFAPAKDLGLIALWDDGDDTYAEPRSPYPHAREVAMLRAHETGAAFVAAGFARTAEIQAVVESGWARDLLAERQVLREVSPRISAPGDTDFALERDALARAVRMPGVAFAAARAAIKENAAVLVQVPRRGYVPSLACAKCRTPARCRHCNGPLALPQSADGEAASPQCKWCGITEAAFRCQACGARALRAMVIGAARTAEELGRAFPGVPIRGSGGGEVLDTVEPGAQVVVATVGAEPLVRGGYGVALLLDGWALLGRADLRATEDTLRRWMGAAALVRPRGQVIVMAEPALPTVQALVRWDPVHHAAAELAARAEVGFPPAVRLAAIDGTTASIAELLDAATLPDGTEVLGPVPLPPTARTPFSGADSPAEVERMLLRVPRSGGAPLARALAAAQAVRSSHRSDAPLRVQIDPVDIG</sequence>
<dbReference type="GO" id="GO:0006270">
    <property type="term" value="P:DNA replication initiation"/>
    <property type="evidence" value="ECO:0007669"/>
    <property type="project" value="TreeGrafter"/>
</dbReference>
<dbReference type="Gene3D" id="3.40.50.300">
    <property type="entry name" value="P-loop containing nucleotide triphosphate hydrolases"/>
    <property type="match status" value="1"/>
</dbReference>
<name>A0A1J0VUJ8_9NOCA</name>
<proteinExistence type="inferred from homology"/>
<evidence type="ECO:0000259" key="10">
    <source>
        <dbReference type="Pfam" id="PF17764"/>
    </source>
</evidence>
<evidence type="ECO:0000256" key="2">
    <source>
        <dbReference type="ARBA" id="ARBA00022705"/>
    </source>
</evidence>
<feature type="binding site" evidence="8">
    <location>
        <position position="472"/>
    </location>
    <ligand>
        <name>Zn(2+)</name>
        <dbReference type="ChEBI" id="CHEBI:29105"/>
        <label>1</label>
    </ligand>
</feature>
<feature type="binding site" evidence="8">
    <location>
        <position position="435"/>
    </location>
    <ligand>
        <name>Zn(2+)</name>
        <dbReference type="ChEBI" id="CHEBI:29105"/>
        <label>2</label>
    </ligand>
</feature>